<sequence>MSVLPPRPRTSDMTFWSRHDAVRMPRGNTDNWAKLRVRANRFRANNSLDGLDFTFADATDPMTSWQNPAARFQYSADGVRRLPDPCFNYLVTGQLQGRLPGDLGKLQPSANLRKSWMNNEFHMRAKENFRYWLNERPTPTQYGKYGMGSVKTVLGVGNAPRT</sequence>
<dbReference type="Proteomes" id="UP001374579">
    <property type="component" value="Unassembled WGS sequence"/>
</dbReference>
<protein>
    <submittedName>
        <fullName evidence="1">Uncharacterized protein</fullName>
    </submittedName>
</protein>
<evidence type="ECO:0000313" key="2">
    <source>
        <dbReference type="Proteomes" id="UP001374579"/>
    </source>
</evidence>
<organism evidence="1 2">
    <name type="scientific">Littorina saxatilis</name>
    <dbReference type="NCBI Taxonomy" id="31220"/>
    <lineage>
        <taxon>Eukaryota</taxon>
        <taxon>Metazoa</taxon>
        <taxon>Spiralia</taxon>
        <taxon>Lophotrochozoa</taxon>
        <taxon>Mollusca</taxon>
        <taxon>Gastropoda</taxon>
        <taxon>Caenogastropoda</taxon>
        <taxon>Littorinimorpha</taxon>
        <taxon>Littorinoidea</taxon>
        <taxon>Littorinidae</taxon>
        <taxon>Littorina</taxon>
    </lineage>
</organism>
<gene>
    <name evidence="1" type="ORF">V1264_020766</name>
</gene>
<comment type="caution">
    <text evidence="1">The sequence shown here is derived from an EMBL/GenBank/DDBJ whole genome shotgun (WGS) entry which is preliminary data.</text>
</comment>
<reference evidence="1 2" key="1">
    <citation type="submission" date="2024-02" db="EMBL/GenBank/DDBJ databases">
        <title>Chromosome-scale genome assembly of the rough periwinkle Littorina saxatilis.</title>
        <authorList>
            <person name="De Jode A."/>
            <person name="Faria R."/>
            <person name="Formenti G."/>
            <person name="Sims Y."/>
            <person name="Smith T.P."/>
            <person name="Tracey A."/>
            <person name="Wood J.M.D."/>
            <person name="Zagrodzka Z.B."/>
            <person name="Johannesson K."/>
            <person name="Butlin R.K."/>
            <person name="Leder E.H."/>
        </authorList>
    </citation>
    <scope>NUCLEOTIDE SEQUENCE [LARGE SCALE GENOMIC DNA]</scope>
    <source>
        <strain evidence="1">Snail1</strain>
        <tissue evidence="1">Muscle</tissue>
    </source>
</reference>
<dbReference type="EMBL" id="JBAMIC010000010">
    <property type="protein sequence ID" value="KAK7102567.1"/>
    <property type="molecule type" value="Genomic_DNA"/>
</dbReference>
<name>A0AAN9BBT9_9CAEN</name>
<dbReference type="AlphaFoldDB" id="A0AAN9BBT9"/>
<keyword evidence="2" id="KW-1185">Reference proteome</keyword>
<accession>A0AAN9BBT9</accession>
<evidence type="ECO:0000313" key="1">
    <source>
        <dbReference type="EMBL" id="KAK7102567.1"/>
    </source>
</evidence>
<proteinExistence type="predicted"/>